<dbReference type="InterPro" id="IPR004843">
    <property type="entry name" value="Calcineurin-like_PHP"/>
</dbReference>
<keyword evidence="4" id="KW-0326">Glycosidase</keyword>
<evidence type="ECO:0000313" key="9">
    <source>
        <dbReference type="EMBL" id="KAG5914896.1"/>
    </source>
</evidence>
<feature type="chain" id="PRO_5035478947" description="Sphingomyelin phosphodiesterase" evidence="7">
    <location>
        <begin position="22"/>
        <end position="665"/>
    </location>
</feature>
<feature type="binding site" evidence="5">
    <location>
        <position position="238"/>
    </location>
    <ligand>
        <name>Zn(2+)</name>
        <dbReference type="ChEBI" id="CHEBI:29105"/>
        <label>2</label>
    </ligand>
</feature>
<dbReference type="PANTHER" id="PTHR10340">
    <property type="entry name" value="SPHINGOMYELIN PHOSPHODIESTERASE"/>
    <property type="match status" value="1"/>
</dbReference>
<sequence>MRLNIVPSTILVACLLGTAASQSDNKKTCRSSGPHRQMRRDVAPVKLPKTCDDCQIMMETLKRLIKHDDSVLMEAAKRFCLADGKYDQEFCDGAMEREVPIMASVLRTVETGSPSSKHLCASIFGICDLPPIDEWALYLPPMEKCSGENKPVSGKKPLQIIHYSDVHVDPLYKAGASTRCKKSICCRSSETDSLGNNSHPASPFGEHECDTPMTLEKSMYEYIKKKFPHAAFALFTGDIVDHGIHNTSKKYNKDIIEHAYSTMHDYIDIVYGTAGNHEAHPINNFVPGLISNKTQWLYDSLSEQWSHEVNNTSSTKTRAMGAYSTKYPKGNLRIISLNTNMYYRFNFILYQKTMQRDPDGQLAWLAKELHAAEEAAENVYIIGHMPLGSSDALPNGSNYFSQIVKRYSKTIKAMFFGHTHADHFQISYTNYVNRFSSTAFAMSYICPSLTPTAGHPAFRVYDVDPETFAVLDATTYIADMSSPDFHISGPRWKKYYSAKEAYGYAVTPQVTDPAAELSPSFWHNVTEVFEVNDALFDEYMARKSRGWKAESKCRDACKKNEICALRAGRAENNCWKPGMRNGVAGLGKREEVDDHHHGHHDACGEPVSVELLRGLTERQSTVEAMCQICHASTLPSTRLWTFQGPARPSLPTARLSRRPAAAVLA</sequence>
<dbReference type="SUPFAM" id="SSF56300">
    <property type="entry name" value="Metallo-dependent phosphatases"/>
    <property type="match status" value="1"/>
</dbReference>
<dbReference type="Gene3D" id="3.60.21.10">
    <property type="match status" value="1"/>
</dbReference>
<feature type="disulfide bond" evidence="6">
    <location>
        <begin position="186"/>
        <end position="209"/>
    </location>
</feature>
<dbReference type="GO" id="GO:0016020">
    <property type="term" value="C:membrane"/>
    <property type="evidence" value="ECO:0007669"/>
    <property type="project" value="GOC"/>
</dbReference>
<comment type="function">
    <text evidence="4">Converts sphingomyelin to ceramide.</text>
</comment>
<feature type="binding site" evidence="5">
    <location>
        <position position="167"/>
    </location>
    <ligand>
        <name>Zn(2+)</name>
        <dbReference type="ChEBI" id="CHEBI:29105"/>
        <label>1</label>
    </ligand>
</feature>
<organism evidence="9 10">
    <name type="scientific">Claviceps africana</name>
    <dbReference type="NCBI Taxonomy" id="83212"/>
    <lineage>
        <taxon>Eukaryota</taxon>
        <taxon>Fungi</taxon>
        <taxon>Dikarya</taxon>
        <taxon>Ascomycota</taxon>
        <taxon>Pezizomycotina</taxon>
        <taxon>Sordariomycetes</taxon>
        <taxon>Hypocreomycetidae</taxon>
        <taxon>Hypocreales</taxon>
        <taxon>Clavicipitaceae</taxon>
        <taxon>Claviceps</taxon>
    </lineage>
</organism>
<feature type="binding site" evidence="5">
    <location>
        <position position="238"/>
    </location>
    <ligand>
        <name>Zn(2+)</name>
        <dbReference type="ChEBI" id="CHEBI:29105"/>
        <label>1</label>
    </ligand>
</feature>
<keyword evidence="5" id="KW-0479">Metal-binding</keyword>
<evidence type="ECO:0000256" key="4">
    <source>
        <dbReference type="PIRNR" id="PIRNR000948"/>
    </source>
</evidence>
<dbReference type="Pfam" id="PF00149">
    <property type="entry name" value="Metallophos"/>
    <property type="match status" value="1"/>
</dbReference>
<feature type="disulfide bond" evidence="6">
    <location>
        <begin position="180"/>
        <end position="185"/>
    </location>
</feature>
<feature type="binding site" evidence="5">
    <location>
        <position position="165"/>
    </location>
    <ligand>
        <name>Zn(2+)</name>
        <dbReference type="ChEBI" id="CHEBI:29105"/>
        <label>1</label>
    </ligand>
</feature>
<comment type="cofactor">
    <cofactor evidence="5">
        <name>Zn(2+)</name>
        <dbReference type="ChEBI" id="CHEBI:29105"/>
    </cofactor>
    <text evidence="5">Binds 2 Zn(2+) ions per subunit.</text>
</comment>
<feature type="binding site" evidence="5">
    <location>
        <position position="276"/>
    </location>
    <ligand>
        <name>Zn(2+)</name>
        <dbReference type="ChEBI" id="CHEBI:29105"/>
        <label>2</label>
    </ligand>
</feature>
<dbReference type="PROSITE" id="PS50015">
    <property type="entry name" value="SAP_B"/>
    <property type="match status" value="1"/>
</dbReference>
<feature type="signal peptide" evidence="7">
    <location>
        <begin position="1"/>
        <end position="21"/>
    </location>
</feature>
<reference evidence="9" key="1">
    <citation type="journal article" date="2020" name="bioRxiv">
        <title>Whole genome comparisons of ergot fungi reveals the divergence and evolution of species within the genus Claviceps are the result of varying mechanisms driving genome evolution and host range expansion.</title>
        <authorList>
            <person name="Wyka S.A."/>
            <person name="Mondo S.J."/>
            <person name="Liu M."/>
            <person name="Dettman J."/>
            <person name="Nalam V."/>
            <person name="Broders K.D."/>
        </authorList>
    </citation>
    <scope>NUCLEOTIDE SEQUENCE</scope>
    <source>
        <strain evidence="9">CCC 489</strain>
    </source>
</reference>
<dbReference type="InterPro" id="IPR041805">
    <property type="entry name" value="ASMase/PPN1_MPP"/>
</dbReference>
<dbReference type="Proteomes" id="UP000811619">
    <property type="component" value="Unassembled WGS sequence"/>
</dbReference>
<dbReference type="InterPro" id="IPR011160">
    <property type="entry name" value="Sphingomy_PDE"/>
</dbReference>
<evidence type="ECO:0000256" key="5">
    <source>
        <dbReference type="PIRSR" id="PIRSR000948-1"/>
    </source>
</evidence>
<feature type="disulfide bond" evidence="6">
    <location>
        <begin position="51"/>
        <end position="127"/>
    </location>
</feature>
<feature type="binding site" evidence="5">
    <location>
        <position position="384"/>
    </location>
    <ligand>
        <name>Zn(2+)</name>
        <dbReference type="ChEBI" id="CHEBI:29105"/>
        <label>2</label>
    </ligand>
</feature>
<dbReference type="EMBL" id="SRPY01001052">
    <property type="protein sequence ID" value="KAG5914896.1"/>
    <property type="molecule type" value="Genomic_DNA"/>
</dbReference>
<evidence type="ECO:0000256" key="2">
    <source>
        <dbReference type="ARBA" id="ARBA00023157"/>
    </source>
</evidence>
<dbReference type="OrthoDB" id="282973at2759"/>
<name>A0A8K0NFP6_9HYPO</name>
<dbReference type="GO" id="GO:0006685">
    <property type="term" value="P:sphingomyelin catabolic process"/>
    <property type="evidence" value="ECO:0007669"/>
    <property type="project" value="UniProtKB-UniRule"/>
</dbReference>
<dbReference type="InterPro" id="IPR029052">
    <property type="entry name" value="Metallo-depent_PP-like"/>
</dbReference>
<dbReference type="CDD" id="cd00842">
    <property type="entry name" value="MPP_ASMase"/>
    <property type="match status" value="1"/>
</dbReference>
<protein>
    <recommendedName>
        <fullName evidence="4">Sphingomyelin phosphodiesterase</fullName>
    </recommendedName>
</protein>
<feature type="disulfide bond" evidence="6">
    <location>
        <begin position="80"/>
        <end position="91"/>
    </location>
</feature>
<keyword evidence="2 6" id="KW-1015">Disulfide bond</keyword>
<evidence type="ECO:0000256" key="7">
    <source>
        <dbReference type="SAM" id="SignalP"/>
    </source>
</evidence>
<keyword evidence="1 4" id="KW-0378">Hydrolase</keyword>
<keyword evidence="5" id="KW-0862">Zinc</keyword>
<feature type="disulfide bond" evidence="6">
    <location>
        <begin position="553"/>
        <end position="557"/>
    </location>
</feature>
<dbReference type="PANTHER" id="PTHR10340:SF34">
    <property type="entry name" value="SPHINGOMYELIN PHOSPHODIESTERASE"/>
    <property type="match status" value="1"/>
</dbReference>
<feature type="binding site" evidence="5">
    <location>
        <position position="418"/>
    </location>
    <ligand>
        <name>Zn(2+)</name>
        <dbReference type="ChEBI" id="CHEBI:29105"/>
        <label>2</label>
    </ligand>
</feature>
<evidence type="ECO:0000256" key="6">
    <source>
        <dbReference type="PIRSR" id="PIRSR000948-2"/>
    </source>
</evidence>
<feature type="binding site" evidence="5">
    <location>
        <position position="420"/>
    </location>
    <ligand>
        <name>Zn(2+)</name>
        <dbReference type="ChEBI" id="CHEBI:29105"/>
        <label>1</label>
    </ligand>
</feature>
<dbReference type="GO" id="GO:0016798">
    <property type="term" value="F:hydrolase activity, acting on glycosyl bonds"/>
    <property type="evidence" value="ECO:0007669"/>
    <property type="project" value="UniProtKB-KW"/>
</dbReference>
<dbReference type="GO" id="GO:0004767">
    <property type="term" value="F:sphingomyelin phosphodiesterase activity"/>
    <property type="evidence" value="ECO:0007669"/>
    <property type="project" value="UniProtKB-UniRule"/>
</dbReference>
<dbReference type="InterPro" id="IPR008139">
    <property type="entry name" value="SaposinB_dom"/>
</dbReference>
<keyword evidence="7" id="KW-0732">Signal</keyword>
<gene>
    <name evidence="9" type="ORF">E4U42_000264</name>
</gene>
<keyword evidence="3" id="KW-0325">Glycoprotein</keyword>
<proteinExistence type="inferred from homology"/>
<feature type="domain" description="Saposin B-type" evidence="8">
    <location>
        <begin position="47"/>
        <end position="131"/>
    </location>
</feature>
<evidence type="ECO:0000259" key="8">
    <source>
        <dbReference type="PROSITE" id="PS50015"/>
    </source>
</evidence>
<dbReference type="AlphaFoldDB" id="A0A8K0NFP6"/>
<keyword evidence="10" id="KW-1185">Reference proteome</keyword>
<evidence type="ECO:0000256" key="1">
    <source>
        <dbReference type="ARBA" id="ARBA00022801"/>
    </source>
</evidence>
<evidence type="ECO:0000313" key="10">
    <source>
        <dbReference type="Proteomes" id="UP000811619"/>
    </source>
</evidence>
<comment type="caution">
    <text evidence="9">The sequence shown here is derived from an EMBL/GenBank/DDBJ whole genome shotgun (WGS) entry which is preliminary data.</text>
</comment>
<dbReference type="PIRSF" id="PIRSF000948">
    <property type="entry name" value="Sphingomy_PDE"/>
    <property type="match status" value="1"/>
</dbReference>
<accession>A0A8K0NFP6</accession>
<comment type="similarity">
    <text evidence="4">Belongs to the acid sphingomyelinase family.</text>
</comment>
<dbReference type="GO" id="GO:0046872">
    <property type="term" value="F:metal ion binding"/>
    <property type="evidence" value="ECO:0007669"/>
    <property type="project" value="UniProtKB-KW"/>
</dbReference>
<evidence type="ECO:0000256" key="3">
    <source>
        <dbReference type="ARBA" id="ARBA00023180"/>
    </source>
</evidence>